<feature type="region of interest" description="Disordered" evidence="1">
    <location>
        <begin position="1"/>
        <end position="37"/>
    </location>
</feature>
<dbReference type="Proteomes" id="UP000198287">
    <property type="component" value="Unassembled WGS sequence"/>
</dbReference>
<keyword evidence="3" id="KW-1185">Reference proteome</keyword>
<gene>
    <name evidence="2" type="ORF">Fcan01_28613</name>
</gene>
<name>A0A226CX67_FOLCA</name>
<organism evidence="2 3">
    <name type="scientific">Folsomia candida</name>
    <name type="common">Springtail</name>
    <dbReference type="NCBI Taxonomy" id="158441"/>
    <lineage>
        <taxon>Eukaryota</taxon>
        <taxon>Metazoa</taxon>
        <taxon>Ecdysozoa</taxon>
        <taxon>Arthropoda</taxon>
        <taxon>Hexapoda</taxon>
        <taxon>Collembola</taxon>
        <taxon>Entomobryomorpha</taxon>
        <taxon>Isotomoidea</taxon>
        <taxon>Isotomidae</taxon>
        <taxon>Proisotominae</taxon>
        <taxon>Folsomia</taxon>
    </lineage>
</organism>
<sequence length="254" mass="27326">MAEVNGSRRRGRRSHKPRRRSRPHPSLELPSGGGAGGVIEAVHTEKSYGEEFGSLSDRGNVAARSVSSCLCTLSRDHSIPLVLHVLGETGSSQSHMVTYLGTRIGIPEAPPSGKLRVQAGINDGDQFYHLKENRPPHSDEARVESTGVEDIPYIANGKIALIFCLFAFKDSFTLFRSFQFETIPSKEGNPLKDGAPSPDKEQASVRSFAGSSFSVQGVAKRLVPLPLDNLTHGELCSWLCGAPLPGLATGPIQN</sequence>
<evidence type="ECO:0000256" key="1">
    <source>
        <dbReference type="SAM" id="MobiDB-lite"/>
    </source>
</evidence>
<dbReference type="EMBL" id="LNIX01000088">
    <property type="protein sequence ID" value="OXA36626.1"/>
    <property type="molecule type" value="Genomic_DNA"/>
</dbReference>
<evidence type="ECO:0000313" key="3">
    <source>
        <dbReference type="Proteomes" id="UP000198287"/>
    </source>
</evidence>
<accession>A0A226CX67</accession>
<reference evidence="2 3" key="1">
    <citation type="submission" date="2015-12" db="EMBL/GenBank/DDBJ databases">
        <title>The genome of Folsomia candida.</title>
        <authorList>
            <person name="Faddeeva A."/>
            <person name="Derks M.F."/>
            <person name="Anvar Y."/>
            <person name="Smit S."/>
            <person name="Van Straalen N."/>
            <person name="Roelofs D."/>
        </authorList>
    </citation>
    <scope>NUCLEOTIDE SEQUENCE [LARGE SCALE GENOMIC DNA]</scope>
    <source>
        <strain evidence="2 3">VU population</strain>
        <tissue evidence="2">Whole body</tissue>
    </source>
</reference>
<dbReference type="AlphaFoldDB" id="A0A226CX67"/>
<feature type="compositionally biased region" description="Basic residues" evidence="1">
    <location>
        <begin position="7"/>
        <end position="23"/>
    </location>
</feature>
<proteinExistence type="predicted"/>
<protein>
    <submittedName>
        <fullName evidence="2">Uncharacterized protein</fullName>
    </submittedName>
</protein>
<evidence type="ECO:0000313" key="2">
    <source>
        <dbReference type="EMBL" id="OXA36626.1"/>
    </source>
</evidence>
<comment type="caution">
    <text evidence="2">The sequence shown here is derived from an EMBL/GenBank/DDBJ whole genome shotgun (WGS) entry which is preliminary data.</text>
</comment>